<dbReference type="InterPro" id="IPR052700">
    <property type="entry name" value="Carb_kinase_PfkB-like"/>
</dbReference>
<evidence type="ECO:0000256" key="2">
    <source>
        <dbReference type="ARBA" id="ARBA00022679"/>
    </source>
</evidence>
<dbReference type="AlphaFoldDB" id="D1CHF5"/>
<reference evidence="6" key="1">
    <citation type="journal article" date="2010" name="Stand. Genomic Sci.">
        <title>Complete genome sequence of 'Thermobaculum terrenum' type strain (YNP1).</title>
        <authorList>
            <person name="Kiss H."/>
            <person name="Cleland D."/>
            <person name="Lapidus A."/>
            <person name="Lucas S."/>
            <person name="Glavina Del Rio T."/>
            <person name="Nolan M."/>
            <person name="Tice H."/>
            <person name="Han C."/>
            <person name="Goodwin L."/>
            <person name="Pitluck S."/>
            <person name="Liolios K."/>
            <person name="Ivanova N."/>
            <person name="Mavromatis K."/>
            <person name="Ovchinnikova G."/>
            <person name="Pati A."/>
            <person name="Chen A."/>
            <person name="Palaniappan K."/>
            <person name="Land M."/>
            <person name="Hauser L."/>
            <person name="Chang Y."/>
            <person name="Jeffries C."/>
            <person name="Lu M."/>
            <person name="Brettin T."/>
            <person name="Detter J."/>
            <person name="Goker M."/>
            <person name="Tindall B."/>
            <person name="Beck B."/>
            <person name="McDermott T."/>
            <person name="Woyke T."/>
            <person name="Bristow J."/>
            <person name="Eisen J."/>
            <person name="Markowitz V."/>
            <person name="Hugenholtz P."/>
            <person name="Kyrpides N."/>
            <person name="Klenk H."/>
            <person name="Cheng J."/>
        </authorList>
    </citation>
    <scope>NUCLEOTIDE SEQUENCE [LARGE SCALE GENOMIC DNA]</scope>
    <source>
        <strain evidence="6">ATCC BAA-798 / YNP1</strain>
    </source>
</reference>
<dbReference type="SUPFAM" id="SSF53613">
    <property type="entry name" value="Ribokinase-like"/>
    <property type="match status" value="1"/>
</dbReference>
<dbReference type="InterPro" id="IPR011611">
    <property type="entry name" value="PfkB_dom"/>
</dbReference>
<dbReference type="RefSeq" id="WP_012876207.1">
    <property type="nucleotide sequence ID" value="NC_013526.1"/>
</dbReference>
<sequence>MSGYDIVSFGETMLRLTPPGGRRLEEADTFEVHVGGTESNTLACLARLGMRVVWMSALPDNPLGRRVERELRAYGVDTSHVVWAPSSSRLGIFYAEENPPPLGTRVYYDRAGSACAEIDPSQLDLSVVDGSRMLHLTGVTPALGEGARAAFSRLLRRAHERGVSISFDVNYRSKLWSPPEAAAALEEACRLTNILFCTREDAQTLWGFEGDPQDVLWMLSERFGNGRQDRAFVLTLGPDGAAHMRAGTYEWAPALESAGRYRFGSGDAFAAGYLYALLGGHHSQQGLVDREVSPLLVGNAFASMKRCMPGDIALITPEDIAQVLGNATTRFR</sequence>
<dbReference type="GO" id="GO:0016301">
    <property type="term" value="F:kinase activity"/>
    <property type="evidence" value="ECO:0007669"/>
    <property type="project" value="UniProtKB-KW"/>
</dbReference>
<organism evidence="5 6">
    <name type="scientific">Thermobaculum terrenum (strain ATCC BAA-798 / CCMEE 7001 / YNP1)</name>
    <dbReference type="NCBI Taxonomy" id="525904"/>
    <lineage>
        <taxon>Bacteria</taxon>
        <taxon>Bacillati</taxon>
        <taxon>Chloroflexota</taxon>
        <taxon>Chloroflexia</taxon>
        <taxon>Candidatus Thermobaculales</taxon>
        <taxon>Candidatus Thermobaculaceae</taxon>
        <taxon>Thermobaculum</taxon>
    </lineage>
</organism>
<dbReference type="Gene3D" id="3.40.1190.20">
    <property type="match status" value="1"/>
</dbReference>
<dbReference type="Pfam" id="PF00294">
    <property type="entry name" value="PfkB"/>
    <property type="match status" value="1"/>
</dbReference>
<name>D1CHF5_THET1</name>
<keyword evidence="3" id="KW-0418">Kinase</keyword>
<keyword evidence="6" id="KW-1185">Reference proteome</keyword>
<evidence type="ECO:0000313" key="5">
    <source>
        <dbReference type="EMBL" id="ACZ43176.1"/>
    </source>
</evidence>
<evidence type="ECO:0000256" key="3">
    <source>
        <dbReference type="ARBA" id="ARBA00022777"/>
    </source>
</evidence>
<dbReference type="HOGENOM" id="CLU_027634_6_0_0"/>
<evidence type="ECO:0000259" key="4">
    <source>
        <dbReference type="Pfam" id="PF00294"/>
    </source>
</evidence>
<feature type="domain" description="Carbohydrate kinase PfkB" evidence="4">
    <location>
        <begin position="5"/>
        <end position="282"/>
    </location>
</feature>
<dbReference type="PANTHER" id="PTHR43320:SF2">
    <property type="entry name" value="2-DEHYDRO-3-DEOXYGLUCONOKINASE_2-DEHYDRO-3-DEOXYGALACTONOKINASE"/>
    <property type="match status" value="1"/>
</dbReference>
<accession>D1CHF5</accession>
<comment type="similarity">
    <text evidence="1">Belongs to the carbohydrate kinase PfkB family.</text>
</comment>
<dbReference type="OrthoDB" id="9813569at2"/>
<dbReference type="Proteomes" id="UP000000323">
    <property type="component" value="Chromosome 2"/>
</dbReference>
<dbReference type="eggNOG" id="COG0524">
    <property type="taxonomic scope" value="Bacteria"/>
</dbReference>
<dbReference type="STRING" id="525904.Tter_2277"/>
<dbReference type="PANTHER" id="PTHR43320">
    <property type="entry name" value="SUGAR KINASE"/>
    <property type="match status" value="1"/>
</dbReference>
<protein>
    <submittedName>
        <fullName evidence="5">PfkB domain protein</fullName>
    </submittedName>
</protein>
<evidence type="ECO:0000256" key="1">
    <source>
        <dbReference type="ARBA" id="ARBA00010688"/>
    </source>
</evidence>
<keyword evidence="2" id="KW-0808">Transferase</keyword>
<dbReference type="InterPro" id="IPR029056">
    <property type="entry name" value="Ribokinase-like"/>
</dbReference>
<proteinExistence type="inferred from homology"/>
<dbReference type="KEGG" id="ttr:Tter_2277"/>
<evidence type="ECO:0000313" key="6">
    <source>
        <dbReference type="Proteomes" id="UP000000323"/>
    </source>
</evidence>
<gene>
    <name evidence="5" type="ordered locus">Tter_2277</name>
</gene>
<dbReference type="CDD" id="cd01166">
    <property type="entry name" value="KdgK"/>
    <property type="match status" value="1"/>
</dbReference>
<dbReference type="EMBL" id="CP001826">
    <property type="protein sequence ID" value="ACZ43176.1"/>
    <property type="molecule type" value="Genomic_DNA"/>
</dbReference>